<dbReference type="PANTHER" id="PTHR35092:SF1">
    <property type="entry name" value="CHLORINASE MJ1651"/>
    <property type="match status" value="1"/>
</dbReference>
<proteinExistence type="inferred from homology"/>
<dbReference type="SUPFAM" id="SSF102522">
    <property type="entry name" value="Bacterial fluorinating enzyme, N-terminal domain"/>
    <property type="match status" value="1"/>
</dbReference>
<organism evidence="5 6">
    <name type="scientific">Taibaiella chishuiensis</name>
    <dbReference type="NCBI Taxonomy" id="1434707"/>
    <lineage>
        <taxon>Bacteria</taxon>
        <taxon>Pseudomonadati</taxon>
        <taxon>Bacteroidota</taxon>
        <taxon>Chitinophagia</taxon>
        <taxon>Chitinophagales</taxon>
        <taxon>Chitinophagaceae</taxon>
        <taxon>Taibaiella</taxon>
    </lineage>
</organism>
<evidence type="ECO:0000259" key="4">
    <source>
        <dbReference type="Pfam" id="PF20257"/>
    </source>
</evidence>
<dbReference type="Gene3D" id="2.40.30.90">
    <property type="entry name" value="Bacterial fluorinating enzyme like"/>
    <property type="match status" value="1"/>
</dbReference>
<dbReference type="RefSeq" id="WP_106520623.1">
    <property type="nucleotide sequence ID" value="NZ_PYGD01000001.1"/>
</dbReference>
<dbReference type="Proteomes" id="UP000240572">
    <property type="component" value="Unassembled WGS sequence"/>
</dbReference>
<evidence type="ECO:0000313" key="5">
    <source>
        <dbReference type="EMBL" id="PSK93877.1"/>
    </source>
</evidence>
<accession>A0A2P8D9K7</accession>
<feature type="domain" description="S-adenosyl-l-methionine hydroxide adenosyltransferase C-terminal" evidence="4">
    <location>
        <begin position="165"/>
        <end position="248"/>
    </location>
</feature>
<protein>
    <recommendedName>
        <fullName evidence="7">S-adenosyl-l-methionine hydroxide adenosyltransferase</fullName>
    </recommendedName>
</protein>
<dbReference type="EMBL" id="PYGD01000001">
    <property type="protein sequence ID" value="PSK93877.1"/>
    <property type="molecule type" value="Genomic_DNA"/>
</dbReference>
<evidence type="ECO:0008006" key="7">
    <source>
        <dbReference type="Google" id="ProtNLM"/>
    </source>
</evidence>
<feature type="domain" description="S-adenosyl-l-methionine hydroxide adenosyltransferase N-terminal" evidence="3">
    <location>
        <begin position="3"/>
        <end position="106"/>
    </location>
</feature>
<keyword evidence="6" id="KW-1185">Reference proteome</keyword>
<sequence>MIITLLSDFGFKDNFLAVAKAILLEQLPDARMIDINHEVEPFHLLQCSYQWVSAYGSFPPRTIHLSLFDIMQQRPATLLVAAVGNQYFISADNGLLPLSFKDQEMQVKTMGHTASSYGEWIAMAAGVIRQLQQSDFDLSGFPDASPKVFPLQLQPVVKEHYVECQVIHIDRYENVVLNITRSEFDLLRKGRKFRISFMRNESVTKISHHYADVAQGEKLCLFNSAGFLEIAINRGNAASLLGFRLHDDTQLIYQHIKIEFL</sequence>
<comment type="caution">
    <text evidence="5">The sequence shown here is derived from an EMBL/GenBank/DDBJ whole genome shotgun (WGS) entry which is preliminary data.</text>
</comment>
<dbReference type="PIRSF" id="PIRSF006779">
    <property type="entry name" value="UCP006779"/>
    <property type="match status" value="1"/>
</dbReference>
<name>A0A2P8D9K7_9BACT</name>
<evidence type="ECO:0000259" key="3">
    <source>
        <dbReference type="Pfam" id="PF01887"/>
    </source>
</evidence>
<keyword evidence="1" id="KW-0949">S-adenosyl-L-methionine</keyword>
<dbReference type="PANTHER" id="PTHR35092">
    <property type="entry name" value="CHLORINASE MJ1651"/>
    <property type="match status" value="1"/>
</dbReference>
<dbReference type="Gene3D" id="3.40.50.10790">
    <property type="entry name" value="S-adenosyl-l-methionine hydroxide adenosyltransferase, N-terminal"/>
    <property type="match status" value="1"/>
</dbReference>
<dbReference type="InterPro" id="IPR023227">
    <property type="entry name" value="SAM_OH_AdoTrfase_C_sf"/>
</dbReference>
<evidence type="ECO:0000256" key="2">
    <source>
        <dbReference type="ARBA" id="ARBA00024035"/>
    </source>
</evidence>
<dbReference type="InterPro" id="IPR046469">
    <property type="entry name" value="SAM_HAT_N"/>
</dbReference>
<comment type="similarity">
    <text evidence="2">Belongs to the SAM hydrolase / SAM-dependent halogenase family.</text>
</comment>
<dbReference type="Pfam" id="PF01887">
    <property type="entry name" value="SAM_HAT_N"/>
    <property type="match status" value="1"/>
</dbReference>
<dbReference type="SUPFAM" id="SSF101852">
    <property type="entry name" value="Bacterial fluorinating enzyme, C-terminal domain"/>
    <property type="match status" value="1"/>
</dbReference>
<reference evidence="5 6" key="1">
    <citation type="submission" date="2018-03" db="EMBL/GenBank/DDBJ databases">
        <title>Genomic Encyclopedia of Type Strains, Phase III (KMG-III): the genomes of soil and plant-associated and newly described type strains.</title>
        <authorList>
            <person name="Whitman W."/>
        </authorList>
    </citation>
    <scope>NUCLEOTIDE SEQUENCE [LARGE SCALE GENOMIC DNA]</scope>
    <source>
        <strain evidence="5 6">CGMCC 1.12700</strain>
    </source>
</reference>
<evidence type="ECO:0000313" key="6">
    <source>
        <dbReference type="Proteomes" id="UP000240572"/>
    </source>
</evidence>
<dbReference type="Pfam" id="PF20257">
    <property type="entry name" value="SAM_HAT_C"/>
    <property type="match status" value="1"/>
</dbReference>
<dbReference type="InterPro" id="IPR046470">
    <property type="entry name" value="SAM_HAT_C"/>
</dbReference>
<evidence type="ECO:0000256" key="1">
    <source>
        <dbReference type="ARBA" id="ARBA00022691"/>
    </source>
</evidence>
<dbReference type="InterPro" id="IPR002747">
    <property type="entry name" value="SAM_OH_AdoTrfase"/>
</dbReference>
<dbReference type="InterPro" id="IPR023228">
    <property type="entry name" value="SAM_OH_AdoTrfase_N_sf"/>
</dbReference>
<dbReference type="OrthoDB" id="9792195at2"/>
<gene>
    <name evidence="5" type="ORF">B0I18_10125</name>
</gene>
<dbReference type="AlphaFoldDB" id="A0A2P8D9K7"/>